<name>A0ABQ4U4W1_9HYPH</name>
<sequence>MRRIPTIILACGLVLALSMPSRAGGRINGPFVGKHQDYQRAVATVILNRMLNTRYRSESGGVALLALRLDRSGTVTKTTLARSSGSPDIDSLARATVPVGFAFPPFPEGMEAREIDITVPLRFGARP</sequence>
<gene>
    <name evidence="7" type="ORF">MPOCJGCO_3998</name>
</gene>
<accession>A0ABQ4U4W1</accession>
<protein>
    <recommendedName>
        <fullName evidence="6">TonB C-terminal domain-containing protein</fullName>
    </recommendedName>
</protein>
<keyword evidence="8" id="KW-1185">Reference proteome</keyword>
<feature type="domain" description="TonB C-terminal" evidence="6">
    <location>
        <begin position="35"/>
        <end position="127"/>
    </location>
</feature>
<comment type="caution">
    <text evidence="7">The sequence shown here is derived from an EMBL/GenBank/DDBJ whole genome shotgun (WGS) entry which is preliminary data.</text>
</comment>
<keyword evidence="4" id="KW-0472">Membrane</keyword>
<dbReference type="RefSeq" id="WP_238184426.1">
    <property type="nucleotide sequence ID" value="NZ_BPRB01000252.1"/>
</dbReference>
<dbReference type="NCBIfam" id="TIGR01352">
    <property type="entry name" value="tonB_Cterm"/>
    <property type="match status" value="1"/>
</dbReference>
<dbReference type="EMBL" id="BPRB01000252">
    <property type="protein sequence ID" value="GJE61872.1"/>
    <property type="molecule type" value="Genomic_DNA"/>
</dbReference>
<proteinExistence type="predicted"/>
<evidence type="ECO:0000313" key="8">
    <source>
        <dbReference type="Proteomes" id="UP001055057"/>
    </source>
</evidence>
<dbReference type="InterPro" id="IPR006260">
    <property type="entry name" value="TonB/TolA_C"/>
</dbReference>
<evidence type="ECO:0000256" key="4">
    <source>
        <dbReference type="ARBA" id="ARBA00023136"/>
    </source>
</evidence>
<evidence type="ECO:0000256" key="1">
    <source>
        <dbReference type="ARBA" id="ARBA00004167"/>
    </source>
</evidence>
<evidence type="ECO:0000256" key="5">
    <source>
        <dbReference type="SAM" id="SignalP"/>
    </source>
</evidence>
<dbReference type="Gene3D" id="3.30.1150.10">
    <property type="match status" value="1"/>
</dbReference>
<keyword evidence="5" id="KW-0732">Signal</keyword>
<dbReference type="Pfam" id="PF03544">
    <property type="entry name" value="TonB_C"/>
    <property type="match status" value="1"/>
</dbReference>
<comment type="subcellular location">
    <subcellularLocation>
        <location evidence="1">Membrane</location>
        <topology evidence="1">Single-pass membrane protein</topology>
    </subcellularLocation>
</comment>
<reference evidence="7" key="2">
    <citation type="submission" date="2021-08" db="EMBL/GenBank/DDBJ databases">
        <authorList>
            <person name="Tani A."/>
            <person name="Ola A."/>
            <person name="Ogura Y."/>
            <person name="Katsura K."/>
            <person name="Hayashi T."/>
        </authorList>
    </citation>
    <scope>NUCLEOTIDE SEQUENCE</scope>
    <source>
        <strain evidence="7">DSM 23632</strain>
    </source>
</reference>
<evidence type="ECO:0000259" key="6">
    <source>
        <dbReference type="PROSITE" id="PS52015"/>
    </source>
</evidence>
<dbReference type="InterPro" id="IPR037682">
    <property type="entry name" value="TonB_C"/>
</dbReference>
<feature type="chain" id="PRO_5047287696" description="TonB C-terminal domain-containing protein" evidence="5">
    <location>
        <begin position="24"/>
        <end position="127"/>
    </location>
</feature>
<keyword evidence="3" id="KW-1133">Transmembrane helix</keyword>
<dbReference type="SUPFAM" id="SSF74653">
    <property type="entry name" value="TolA/TonB C-terminal domain"/>
    <property type="match status" value="1"/>
</dbReference>
<feature type="signal peptide" evidence="5">
    <location>
        <begin position="1"/>
        <end position="23"/>
    </location>
</feature>
<dbReference type="Proteomes" id="UP001055057">
    <property type="component" value="Unassembled WGS sequence"/>
</dbReference>
<dbReference type="PROSITE" id="PS52015">
    <property type="entry name" value="TONB_CTD"/>
    <property type="match status" value="1"/>
</dbReference>
<organism evidence="7 8">
    <name type="scientific">Methylobacterium trifolii</name>
    <dbReference type="NCBI Taxonomy" id="1003092"/>
    <lineage>
        <taxon>Bacteria</taxon>
        <taxon>Pseudomonadati</taxon>
        <taxon>Pseudomonadota</taxon>
        <taxon>Alphaproteobacteria</taxon>
        <taxon>Hyphomicrobiales</taxon>
        <taxon>Methylobacteriaceae</taxon>
        <taxon>Methylobacterium</taxon>
    </lineage>
</organism>
<evidence type="ECO:0000256" key="3">
    <source>
        <dbReference type="ARBA" id="ARBA00022989"/>
    </source>
</evidence>
<evidence type="ECO:0000313" key="7">
    <source>
        <dbReference type="EMBL" id="GJE61872.1"/>
    </source>
</evidence>
<keyword evidence="2" id="KW-0812">Transmembrane</keyword>
<reference evidence="7" key="1">
    <citation type="journal article" date="2021" name="Front. Microbiol.">
        <title>Comprehensive Comparative Genomics and Phenotyping of Methylobacterium Species.</title>
        <authorList>
            <person name="Alessa O."/>
            <person name="Ogura Y."/>
            <person name="Fujitani Y."/>
            <person name="Takami H."/>
            <person name="Hayashi T."/>
            <person name="Sahin N."/>
            <person name="Tani A."/>
        </authorList>
    </citation>
    <scope>NUCLEOTIDE SEQUENCE</scope>
    <source>
        <strain evidence="7">DSM 23632</strain>
    </source>
</reference>
<evidence type="ECO:0000256" key="2">
    <source>
        <dbReference type="ARBA" id="ARBA00022692"/>
    </source>
</evidence>